<dbReference type="PANTHER" id="PTHR37534:SF2">
    <property type="entry name" value="N-ACETYLTRANSFERASE DOMAIN-CONTAINING PROTEIN"/>
    <property type="match status" value="1"/>
</dbReference>
<feature type="compositionally biased region" description="Polar residues" evidence="3">
    <location>
        <begin position="65"/>
        <end position="80"/>
    </location>
</feature>
<dbReference type="OrthoDB" id="407832at2759"/>
<protein>
    <recommendedName>
        <fullName evidence="6">Transcription factor domain-containing protein</fullName>
    </recommendedName>
</protein>
<sequence>MENSPNADDASKRKTTASTKQVDGSAGLQFLDESQEIRSQYNDDVDNELMGSGSPSAAPSFSPGHNSSLSGTNSHRTPASIISPTEGLTVLSLSNAESPTGPHLHLPAISPPRYSQPAQSSTEESNRTNTFVYQQPPGVPVLWPLEHEQEAMLLQHYIENVALFFDMVDMRSHFAGKLVHRAKNNSTLMNAILALSARQLSRTSDFDPYVADAYYSRCFETLIPALNDNISIGDESLLAATVILRLMEEMNISITGSDPQGHLFGTQAIIRSAERSYAGTNGPDSRQAIYWAAFRQELWISLMAQRAFQLHIFPADRSVGPADDSVWATRTIAHLGDVCNFAFGEERHSVLRYGQLVDENKAWRTQRPDSFDPYFYRRDRDGSGRNFPDVRFHEKTHVMGHQYNTLAHTLLVVHDPTIPQLGPSHKQARAIVDRTVQEDVRALCGASMSNHKVFPCKFVACFAIALVGDRFNLREDQERLRDLWYDCERSHGFPPTGTIHQLEESWGWSAR</sequence>
<comment type="subcellular location">
    <subcellularLocation>
        <location evidence="1">Nucleus</location>
    </subcellularLocation>
</comment>
<evidence type="ECO:0000256" key="1">
    <source>
        <dbReference type="ARBA" id="ARBA00004123"/>
    </source>
</evidence>
<dbReference type="PANTHER" id="PTHR37534">
    <property type="entry name" value="TRANSCRIPTIONAL ACTIVATOR PROTEIN UGA3"/>
    <property type="match status" value="1"/>
</dbReference>
<dbReference type="InterPro" id="IPR021858">
    <property type="entry name" value="Fun_TF"/>
</dbReference>
<name>A0A6A5U7S9_9PLEO</name>
<feature type="region of interest" description="Disordered" evidence="3">
    <location>
        <begin position="93"/>
        <end position="125"/>
    </location>
</feature>
<organism evidence="4 5">
    <name type="scientific">Byssothecium circinans</name>
    <dbReference type="NCBI Taxonomy" id="147558"/>
    <lineage>
        <taxon>Eukaryota</taxon>
        <taxon>Fungi</taxon>
        <taxon>Dikarya</taxon>
        <taxon>Ascomycota</taxon>
        <taxon>Pezizomycotina</taxon>
        <taxon>Dothideomycetes</taxon>
        <taxon>Pleosporomycetidae</taxon>
        <taxon>Pleosporales</taxon>
        <taxon>Massarineae</taxon>
        <taxon>Massarinaceae</taxon>
        <taxon>Byssothecium</taxon>
    </lineage>
</organism>
<keyword evidence="2" id="KW-0539">Nucleus</keyword>
<evidence type="ECO:0000313" key="4">
    <source>
        <dbReference type="EMBL" id="KAF1961203.1"/>
    </source>
</evidence>
<proteinExistence type="predicted"/>
<feature type="compositionally biased region" description="Polar residues" evidence="3">
    <location>
        <begin position="116"/>
        <end position="125"/>
    </location>
</feature>
<dbReference type="Pfam" id="PF11951">
    <property type="entry name" value="Fungal_trans_2"/>
    <property type="match status" value="1"/>
</dbReference>
<reference evidence="4" key="1">
    <citation type="journal article" date="2020" name="Stud. Mycol.">
        <title>101 Dothideomycetes genomes: a test case for predicting lifestyles and emergence of pathogens.</title>
        <authorList>
            <person name="Haridas S."/>
            <person name="Albert R."/>
            <person name="Binder M."/>
            <person name="Bloem J."/>
            <person name="Labutti K."/>
            <person name="Salamov A."/>
            <person name="Andreopoulos B."/>
            <person name="Baker S."/>
            <person name="Barry K."/>
            <person name="Bills G."/>
            <person name="Bluhm B."/>
            <person name="Cannon C."/>
            <person name="Castanera R."/>
            <person name="Culley D."/>
            <person name="Daum C."/>
            <person name="Ezra D."/>
            <person name="Gonzalez J."/>
            <person name="Henrissat B."/>
            <person name="Kuo A."/>
            <person name="Liang C."/>
            <person name="Lipzen A."/>
            <person name="Lutzoni F."/>
            <person name="Magnuson J."/>
            <person name="Mondo S."/>
            <person name="Nolan M."/>
            <person name="Ohm R."/>
            <person name="Pangilinan J."/>
            <person name="Park H.-J."/>
            <person name="Ramirez L."/>
            <person name="Alfaro M."/>
            <person name="Sun H."/>
            <person name="Tritt A."/>
            <person name="Yoshinaga Y."/>
            <person name="Zwiers L.-H."/>
            <person name="Turgeon B."/>
            <person name="Goodwin S."/>
            <person name="Spatafora J."/>
            <person name="Crous P."/>
            <person name="Grigoriev I."/>
        </authorList>
    </citation>
    <scope>NUCLEOTIDE SEQUENCE</scope>
    <source>
        <strain evidence="4">CBS 675.92</strain>
    </source>
</reference>
<dbReference type="GO" id="GO:0005634">
    <property type="term" value="C:nucleus"/>
    <property type="evidence" value="ECO:0007669"/>
    <property type="project" value="UniProtKB-SubCell"/>
</dbReference>
<feature type="compositionally biased region" description="Low complexity" evidence="3">
    <location>
        <begin position="51"/>
        <end position="64"/>
    </location>
</feature>
<keyword evidence="5" id="KW-1185">Reference proteome</keyword>
<feature type="region of interest" description="Disordered" evidence="3">
    <location>
        <begin position="1"/>
        <end position="80"/>
    </location>
</feature>
<accession>A0A6A5U7S9</accession>
<dbReference type="EMBL" id="ML976981">
    <property type="protein sequence ID" value="KAF1961203.1"/>
    <property type="molecule type" value="Genomic_DNA"/>
</dbReference>
<dbReference type="GO" id="GO:0045944">
    <property type="term" value="P:positive regulation of transcription by RNA polymerase II"/>
    <property type="evidence" value="ECO:0007669"/>
    <property type="project" value="TreeGrafter"/>
</dbReference>
<evidence type="ECO:0000313" key="5">
    <source>
        <dbReference type="Proteomes" id="UP000800035"/>
    </source>
</evidence>
<dbReference type="Proteomes" id="UP000800035">
    <property type="component" value="Unassembled WGS sequence"/>
</dbReference>
<dbReference type="AlphaFoldDB" id="A0A6A5U7S9"/>
<dbReference type="CDD" id="cd12148">
    <property type="entry name" value="fungal_TF_MHR"/>
    <property type="match status" value="1"/>
</dbReference>
<dbReference type="GO" id="GO:0000976">
    <property type="term" value="F:transcription cis-regulatory region binding"/>
    <property type="evidence" value="ECO:0007669"/>
    <property type="project" value="TreeGrafter"/>
</dbReference>
<gene>
    <name evidence="4" type="ORF">CC80DRAFT_513150</name>
</gene>
<dbReference type="GO" id="GO:0003700">
    <property type="term" value="F:DNA-binding transcription factor activity"/>
    <property type="evidence" value="ECO:0007669"/>
    <property type="project" value="TreeGrafter"/>
</dbReference>
<evidence type="ECO:0000256" key="2">
    <source>
        <dbReference type="ARBA" id="ARBA00023242"/>
    </source>
</evidence>
<evidence type="ECO:0008006" key="6">
    <source>
        <dbReference type="Google" id="ProtNLM"/>
    </source>
</evidence>
<evidence type="ECO:0000256" key="3">
    <source>
        <dbReference type="SAM" id="MobiDB-lite"/>
    </source>
</evidence>